<dbReference type="Proteomes" id="UP001219525">
    <property type="component" value="Unassembled WGS sequence"/>
</dbReference>
<evidence type="ECO:0000313" key="2">
    <source>
        <dbReference type="EMBL" id="KAJ7217924.1"/>
    </source>
</evidence>
<feature type="compositionally biased region" description="Low complexity" evidence="1">
    <location>
        <begin position="444"/>
        <end position="453"/>
    </location>
</feature>
<organism evidence="2 3">
    <name type="scientific">Mycena pura</name>
    <dbReference type="NCBI Taxonomy" id="153505"/>
    <lineage>
        <taxon>Eukaryota</taxon>
        <taxon>Fungi</taxon>
        <taxon>Dikarya</taxon>
        <taxon>Basidiomycota</taxon>
        <taxon>Agaricomycotina</taxon>
        <taxon>Agaricomycetes</taxon>
        <taxon>Agaricomycetidae</taxon>
        <taxon>Agaricales</taxon>
        <taxon>Marasmiineae</taxon>
        <taxon>Mycenaceae</taxon>
        <taxon>Mycena</taxon>
    </lineage>
</organism>
<feature type="region of interest" description="Disordered" evidence="1">
    <location>
        <begin position="129"/>
        <end position="177"/>
    </location>
</feature>
<sequence length="639" mass="68673">MESTPRVAGPSSPGRPRDSDASISRPCAVPAPSPAGPSQWQPHPAGRPQHPPEPRGSLRMDQGGWTLWLTQRQTVAWTIVAYSLVPPIALAVTVILSSTSLCSPPPSMAPRKWPRETLLRNLQLIGALSTPLPPTLPPSPPASRSASPAPSFKRKAAPAATKPNKRPRTNTDRLPSAAHIEEGEVPDDLAPAQLTSAAATSAAPAAAPAPAPTASPLPPLPPASAVPVRRPKSGKITIRHCDALHDKYHAAGRLLKYSGDARFWSTYPPSHKEYRPLANPPPPNSPYYKYGGLIARLELLDALVCFTYSIWNREYCRRSCNRETWRTIEGFLVWCKQKWGAEEGTTEPEKAFLGLIWMIEGFIHVRKLVYATGHNTSIDRDTDKLMASTRAAVAAAAAEAAATHLNGAAMGSLAPKSGSTPVMLPSPASIAPSANSTPTNRDGTPSSTASSTSFANVPHAPTAVMAPSTLPSAFLPPEYKHVPVPPHISSAMENATVPIGPRLLNDFKNEQLGIANASFCMNNSEKYLNLPVMARFFPTTFARMVMSTLSANEEHEPDFEDEEGELFWPSQSITGEGLGWVCLMGKAMIKEFGKAYSYRGLDGVVPKPKPEEEAGPVDRQQQLSGSTPLNHNSPLPLAR</sequence>
<name>A0AAD6VN23_9AGAR</name>
<proteinExistence type="predicted"/>
<feature type="compositionally biased region" description="Pro residues" evidence="1">
    <location>
        <begin position="131"/>
        <end position="141"/>
    </location>
</feature>
<evidence type="ECO:0000313" key="3">
    <source>
        <dbReference type="Proteomes" id="UP001219525"/>
    </source>
</evidence>
<keyword evidence="3" id="KW-1185">Reference proteome</keyword>
<gene>
    <name evidence="2" type="ORF">GGX14DRAFT_598678</name>
</gene>
<feature type="compositionally biased region" description="Pro residues" evidence="1">
    <location>
        <begin position="207"/>
        <end position="224"/>
    </location>
</feature>
<accession>A0AAD6VN23</accession>
<evidence type="ECO:0000256" key="1">
    <source>
        <dbReference type="SAM" id="MobiDB-lite"/>
    </source>
</evidence>
<protein>
    <submittedName>
        <fullName evidence="2">Uncharacterized protein</fullName>
    </submittedName>
</protein>
<feature type="compositionally biased region" description="Low complexity" evidence="1">
    <location>
        <begin position="425"/>
        <end position="434"/>
    </location>
</feature>
<feature type="region of interest" description="Disordered" evidence="1">
    <location>
        <begin position="603"/>
        <end position="639"/>
    </location>
</feature>
<comment type="caution">
    <text evidence="2">The sequence shown here is derived from an EMBL/GenBank/DDBJ whole genome shotgun (WGS) entry which is preliminary data.</text>
</comment>
<feature type="compositionally biased region" description="Low complexity" evidence="1">
    <location>
        <begin position="195"/>
        <end position="206"/>
    </location>
</feature>
<feature type="region of interest" description="Disordered" evidence="1">
    <location>
        <begin position="195"/>
        <end position="231"/>
    </location>
</feature>
<feature type="region of interest" description="Disordered" evidence="1">
    <location>
        <begin position="417"/>
        <end position="455"/>
    </location>
</feature>
<feature type="compositionally biased region" description="Low complexity" evidence="1">
    <location>
        <begin position="142"/>
        <end position="151"/>
    </location>
</feature>
<feature type="compositionally biased region" description="Polar residues" evidence="1">
    <location>
        <begin position="619"/>
        <end position="633"/>
    </location>
</feature>
<dbReference type="AlphaFoldDB" id="A0AAD6VN23"/>
<reference evidence="2" key="1">
    <citation type="submission" date="2023-03" db="EMBL/GenBank/DDBJ databases">
        <title>Massive genome expansion in bonnet fungi (Mycena s.s.) driven by repeated elements and novel gene families across ecological guilds.</title>
        <authorList>
            <consortium name="Lawrence Berkeley National Laboratory"/>
            <person name="Harder C.B."/>
            <person name="Miyauchi S."/>
            <person name="Viragh M."/>
            <person name="Kuo A."/>
            <person name="Thoen E."/>
            <person name="Andreopoulos B."/>
            <person name="Lu D."/>
            <person name="Skrede I."/>
            <person name="Drula E."/>
            <person name="Henrissat B."/>
            <person name="Morin E."/>
            <person name="Kohler A."/>
            <person name="Barry K."/>
            <person name="LaButti K."/>
            <person name="Morin E."/>
            <person name="Salamov A."/>
            <person name="Lipzen A."/>
            <person name="Mereny Z."/>
            <person name="Hegedus B."/>
            <person name="Baldrian P."/>
            <person name="Stursova M."/>
            <person name="Weitz H."/>
            <person name="Taylor A."/>
            <person name="Grigoriev I.V."/>
            <person name="Nagy L.G."/>
            <person name="Martin F."/>
            <person name="Kauserud H."/>
        </authorList>
    </citation>
    <scope>NUCLEOTIDE SEQUENCE</scope>
    <source>
        <strain evidence="2">9144</strain>
    </source>
</reference>
<feature type="region of interest" description="Disordered" evidence="1">
    <location>
        <begin position="1"/>
        <end position="59"/>
    </location>
</feature>
<dbReference type="EMBL" id="JARJCW010000013">
    <property type="protein sequence ID" value="KAJ7217924.1"/>
    <property type="molecule type" value="Genomic_DNA"/>
</dbReference>